<accession>A0A9W6CUS2</accession>
<dbReference type="EMBL" id="BSDO01000023">
    <property type="protein sequence ID" value="GLI25657.1"/>
    <property type="molecule type" value="Genomic_DNA"/>
</dbReference>
<dbReference type="AlphaFoldDB" id="A0A9W6CUS2"/>
<name>A0A9W6CUS2_XANFL</name>
<proteinExistence type="predicted"/>
<gene>
    <name evidence="1" type="ORF">XFLAVUS301_53310</name>
</gene>
<sequence length="169" mass="18820">MSVNKKRQRPSSIRPADAAKGAAAESAFRAWLDASVLPHIYVEQSPMSVPVPLRGHIKRPDYIVGIPHVGMVAFDVKAKTLYPEGLVFDLDEICKLRAFARMFRVTIYFACLDPEGGHLAYWVRLDQLDGVPLQHMARKAVLVLPLDQAQPVDMRASFYDAFLDAVSLA</sequence>
<evidence type="ECO:0000313" key="1">
    <source>
        <dbReference type="EMBL" id="GLI25657.1"/>
    </source>
</evidence>
<dbReference type="Proteomes" id="UP001144397">
    <property type="component" value="Unassembled WGS sequence"/>
</dbReference>
<reference evidence="1" key="1">
    <citation type="submission" date="2022-12" db="EMBL/GenBank/DDBJ databases">
        <title>Reference genome sequencing for broad-spectrum identification of bacterial and archaeal isolates by mass spectrometry.</title>
        <authorList>
            <person name="Sekiguchi Y."/>
            <person name="Tourlousse D.M."/>
        </authorList>
    </citation>
    <scope>NUCLEOTIDE SEQUENCE</scope>
    <source>
        <strain evidence="1">301</strain>
    </source>
</reference>
<organism evidence="1 2">
    <name type="scientific">Xanthobacter flavus</name>
    <dbReference type="NCBI Taxonomy" id="281"/>
    <lineage>
        <taxon>Bacteria</taxon>
        <taxon>Pseudomonadati</taxon>
        <taxon>Pseudomonadota</taxon>
        <taxon>Alphaproteobacteria</taxon>
        <taxon>Hyphomicrobiales</taxon>
        <taxon>Xanthobacteraceae</taxon>
        <taxon>Xanthobacter</taxon>
    </lineage>
</organism>
<protein>
    <submittedName>
        <fullName evidence="1">Uncharacterized protein</fullName>
    </submittedName>
</protein>
<comment type="caution">
    <text evidence="1">The sequence shown here is derived from an EMBL/GenBank/DDBJ whole genome shotgun (WGS) entry which is preliminary data.</text>
</comment>
<evidence type="ECO:0000313" key="2">
    <source>
        <dbReference type="Proteomes" id="UP001144397"/>
    </source>
</evidence>